<gene>
    <name evidence="1" type="ORF">SAMN05216586_11653</name>
</gene>
<evidence type="ECO:0000313" key="2">
    <source>
        <dbReference type="Proteomes" id="UP000243518"/>
    </source>
</evidence>
<keyword evidence="2" id="KW-1185">Reference proteome</keyword>
<name>A0AAQ1GA04_9GAMM</name>
<dbReference type="Proteomes" id="UP000243518">
    <property type="component" value="Unassembled WGS sequence"/>
</dbReference>
<dbReference type="EMBL" id="FNVE01000016">
    <property type="protein sequence ID" value="SEG70187.1"/>
    <property type="molecule type" value="Genomic_DNA"/>
</dbReference>
<sequence length="59" mass="6641">MSKLLAVVGLLWVGWFIGWVHAHMTVATECRQLGAFFVGKTVFRCTSIESEEQEQPADE</sequence>
<dbReference type="AlphaFoldDB" id="A0AAQ1GA04"/>
<reference evidence="1 2" key="1">
    <citation type="submission" date="2016-10" db="EMBL/GenBank/DDBJ databases">
        <authorList>
            <person name="Varghese N."/>
            <person name="Submissions S."/>
        </authorList>
    </citation>
    <scope>NUCLEOTIDE SEQUENCE [LARGE SCALE GENOMIC DNA]</scope>
    <source>
        <strain evidence="1 2">CECT 8317</strain>
    </source>
</reference>
<evidence type="ECO:0000313" key="1">
    <source>
        <dbReference type="EMBL" id="SEG70187.1"/>
    </source>
</evidence>
<protein>
    <submittedName>
        <fullName evidence="1">Uncharacterized protein</fullName>
    </submittedName>
</protein>
<accession>A0AAQ1GA04</accession>
<proteinExistence type="predicted"/>
<organism evidence="1 2">
    <name type="scientific">Halopseudomonas aestusnigri</name>
    <dbReference type="NCBI Taxonomy" id="857252"/>
    <lineage>
        <taxon>Bacteria</taxon>
        <taxon>Pseudomonadati</taxon>
        <taxon>Pseudomonadota</taxon>
        <taxon>Gammaproteobacteria</taxon>
        <taxon>Pseudomonadales</taxon>
        <taxon>Pseudomonadaceae</taxon>
        <taxon>Halopseudomonas</taxon>
    </lineage>
</organism>
<comment type="caution">
    <text evidence="1">The sequence shown here is derived from an EMBL/GenBank/DDBJ whole genome shotgun (WGS) entry which is preliminary data.</text>
</comment>